<sequence length="223" mass="24131">MPLELDWCLRLLLAAACGGLIGYERSSRLKNAGIRTHIIVAVGAALIMIVSKYGFADVLTRSDVVLDPSRIAAQIVSGISFIGAGTILVKQDNVNGLTTAAGVWATAAVGMAAGAGLYFIALAAMLVVVAVQFLFRERRLLKYFLKRLHVHFKLTLNQTPDGLAQLKHQLQVAGLSQIQLDISAITQTTVTVEIDAVTQRPEQLNQLFEQLINEHGVQSVERS</sequence>
<feature type="transmembrane region" description="Helical" evidence="7">
    <location>
        <begin position="71"/>
        <end position="89"/>
    </location>
</feature>
<dbReference type="PANTHER" id="PTHR33778">
    <property type="entry name" value="PROTEIN MGTC"/>
    <property type="match status" value="1"/>
</dbReference>
<keyword evidence="6 7" id="KW-0472">Membrane</keyword>
<gene>
    <name evidence="9" type="ORF">JCM31185_02740</name>
</gene>
<evidence type="ECO:0000256" key="3">
    <source>
        <dbReference type="ARBA" id="ARBA00022475"/>
    </source>
</evidence>
<feature type="transmembrane region" description="Helical" evidence="7">
    <location>
        <begin position="38"/>
        <end position="59"/>
    </location>
</feature>
<keyword evidence="3" id="KW-1003">Cell membrane</keyword>
<dbReference type="PRINTS" id="PR01837">
    <property type="entry name" value="MGTCSAPBPROT"/>
</dbReference>
<evidence type="ECO:0000313" key="9">
    <source>
        <dbReference type="EMBL" id="GKT04985.1"/>
    </source>
</evidence>
<reference evidence="9 10" key="1">
    <citation type="submission" date="2022-03" db="EMBL/GenBank/DDBJ databases">
        <title>Draft genome sequence of Furfurilactobacillus curtus JCM 31185.</title>
        <authorList>
            <person name="Suzuki S."/>
            <person name="Endo A."/>
            <person name="Kajikawa A."/>
        </authorList>
    </citation>
    <scope>NUCLEOTIDE SEQUENCE [LARGE SCALE GENOMIC DNA]</scope>
    <source>
        <strain evidence="9 10">JCM 31185</strain>
    </source>
</reference>
<name>A0ABQ5JLH6_9LACO</name>
<dbReference type="Proteomes" id="UP001628078">
    <property type="component" value="Unassembled WGS sequence"/>
</dbReference>
<protein>
    <recommendedName>
        <fullName evidence="8">MgtC/SapB/SrpB/YhiD N-terminal domain-containing protein</fullName>
    </recommendedName>
</protein>
<evidence type="ECO:0000256" key="1">
    <source>
        <dbReference type="ARBA" id="ARBA00004651"/>
    </source>
</evidence>
<evidence type="ECO:0000256" key="4">
    <source>
        <dbReference type="ARBA" id="ARBA00022692"/>
    </source>
</evidence>
<comment type="caution">
    <text evidence="9">The sequence shown here is derived from an EMBL/GenBank/DDBJ whole genome shotgun (WGS) entry which is preliminary data.</text>
</comment>
<dbReference type="InterPro" id="IPR049177">
    <property type="entry name" value="MgtC_SapB_SrpB_YhiD_N"/>
</dbReference>
<evidence type="ECO:0000313" key="10">
    <source>
        <dbReference type="Proteomes" id="UP001628078"/>
    </source>
</evidence>
<keyword evidence="10" id="KW-1185">Reference proteome</keyword>
<comment type="subcellular location">
    <subcellularLocation>
        <location evidence="1">Cell membrane</location>
        <topology evidence="1">Multi-pass membrane protein</topology>
    </subcellularLocation>
</comment>
<proteinExistence type="inferred from homology"/>
<feature type="transmembrane region" description="Helical" evidence="7">
    <location>
        <begin position="109"/>
        <end position="135"/>
    </location>
</feature>
<dbReference type="EMBL" id="BQXO01000001">
    <property type="protein sequence ID" value="GKT04985.1"/>
    <property type="molecule type" value="Genomic_DNA"/>
</dbReference>
<keyword evidence="4 7" id="KW-0812">Transmembrane</keyword>
<evidence type="ECO:0000256" key="7">
    <source>
        <dbReference type="SAM" id="Phobius"/>
    </source>
</evidence>
<dbReference type="RefSeq" id="WP_407882251.1">
    <property type="nucleotide sequence ID" value="NZ_BQXO01000001.1"/>
</dbReference>
<comment type="similarity">
    <text evidence="2">Belongs to the MgtC/SapB family.</text>
</comment>
<evidence type="ECO:0000256" key="2">
    <source>
        <dbReference type="ARBA" id="ARBA00009298"/>
    </source>
</evidence>
<evidence type="ECO:0000256" key="6">
    <source>
        <dbReference type="ARBA" id="ARBA00023136"/>
    </source>
</evidence>
<feature type="domain" description="MgtC/SapB/SrpB/YhiD N-terminal" evidence="8">
    <location>
        <begin position="11"/>
        <end position="137"/>
    </location>
</feature>
<dbReference type="InterPro" id="IPR003416">
    <property type="entry name" value="MgtC/SapB/SrpB/YhiD_fam"/>
</dbReference>
<evidence type="ECO:0000256" key="5">
    <source>
        <dbReference type="ARBA" id="ARBA00022989"/>
    </source>
</evidence>
<accession>A0ABQ5JLH6</accession>
<evidence type="ECO:0000259" key="8">
    <source>
        <dbReference type="Pfam" id="PF02308"/>
    </source>
</evidence>
<keyword evidence="5 7" id="KW-1133">Transmembrane helix</keyword>
<dbReference type="PANTHER" id="PTHR33778:SF1">
    <property type="entry name" value="MAGNESIUM TRANSPORTER YHID-RELATED"/>
    <property type="match status" value="1"/>
</dbReference>
<dbReference type="Pfam" id="PF02308">
    <property type="entry name" value="MgtC"/>
    <property type="match status" value="1"/>
</dbReference>
<organism evidence="9 10">
    <name type="scientific">Furfurilactobacillus curtus</name>
    <dbReference type="NCBI Taxonomy" id="1746200"/>
    <lineage>
        <taxon>Bacteria</taxon>
        <taxon>Bacillati</taxon>
        <taxon>Bacillota</taxon>
        <taxon>Bacilli</taxon>
        <taxon>Lactobacillales</taxon>
        <taxon>Lactobacillaceae</taxon>
        <taxon>Furfurilactobacillus</taxon>
    </lineage>
</organism>